<dbReference type="EMBL" id="UYYB01124484">
    <property type="protein sequence ID" value="VDM83664.1"/>
    <property type="molecule type" value="Genomic_DNA"/>
</dbReference>
<name>A0A3P7JXK3_STRVU</name>
<organism evidence="1 2">
    <name type="scientific">Strongylus vulgaris</name>
    <name type="common">Blood worm</name>
    <dbReference type="NCBI Taxonomy" id="40348"/>
    <lineage>
        <taxon>Eukaryota</taxon>
        <taxon>Metazoa</taxon>
        <taxon>Ecdysozoa</taxon>
        <taxon>Nematoda</taxon>
        <taxon>Chromadorea</taxon>
        <taxon>Rhabditida</taxon>
        <taxon>Rhabditina</taxon>
        <taxon>Rhabditomorpha</taxon>
        <taxon>Strongyloidea</taxon>
        <taxon>Strongylidae</taxon>
        <taxon>Strongylus</taxon>
    </lineage>
</organism>
<evidence type="ECO:0000313" key="1">
    <source>
        <dbReference type="EMBL" id="VDM83664.1"/>
    </source>
</evidence>
<keyword evidence="2" id="KW-1185">Reference proteome</keyword>
<protein>
    <submittedName>
        <fullName evidence="1">Uncharacterized protein</fullName>
    </submittedName>
</protein>
<dbReference type="AlphaFoldDB" id="A0A3P7JXK3"/>
<proteinExistence type="predicted"/>
<sequence length="107" mass="12149">MTTDFNNNVILCNNLNLAEPPYQKQVAVPHLQLELLAVDHLEPPTTIERSLSKMCTEVESNWGPSNNVCSNSDNDFVDFGDDQGDQSNYIEYSYPETSVHVNQRFLK</sequence>
<evidence type="ECO:0000313" key="2">
    <source>
        <dbReference type="Proteomes" id="UP000270094"/>
    </source>
</evidence>
<accession>A0A3P7JXK3</accession>
<gene>
    <name evidence="1" type="ORF">SVUK_LOCUS18662</name>
</gene>
<reference evidence="1 2" key="1">
    <citation type="submission" date="2018-11" db="EMBL/GenBank/DDBJ databases">
        <authorList>
            <consortium name="Pathogen Informatics"/>
        </authorList>
    </citation>
    <scope>NUCLEOTIDE SEQUENCE [LARGE SCALE GENOMIC DNA]</scope>
</reference>
<dbReference type="Proteomes" id="UP000270094">
    <property type="component" value="Unassembled WGS sequence"/>
</dbReference>